<dbReference type="GO" id="GO:0005886">
    <property type="term" value="C:plasma membrane"/>
    <property type="evidence" value="ECO:0007669"/>
    <property type="project" value="TreeGrafter"/>
</dbReference>
<dbReference type="SUPFAM" id="SSF55073">
    <property type="entry name" value="Nucleotide cyclase"/>
    <property type="match status" value="1"/>
</dbReference>
<dbReference type="InterPro" id="IPR003018">
    <property type="entry name" value="GAF"/>
</dbReference>
<dbReference type="GO" id="GO:0000160">
    <property type="term" value="P:phosphorelay signal transduction system"/>
    <property type="evidence" value="ECO:0007669"/>
    <property type="project" value="InterPro"/>
</dbReference>
<proteinExistence type="predicted"/>
<dbReference type="InterPro" id="IPR011006">
    <property type="entry name" value="CheY-like_superfamily"/>
</dbReference>
<dbReference type="InterPro" id="IPR001789">
    <property type="entry name" value="Sig_transdc_resp-reg_receiver"/>
</dbReference>
<dbReference type="GO" id="GO:0052621">
    <property type="term" value="F:diguanylate cyclase activity"/>
    <property type="evidence" value="ECO:0007669"/>
    <property type="project" value="TreeGrafter"/>
</dbReference>
<dbReference type="SMART" id="SM00065">
    <property type="entry name" value="GAF"/>
    <property type="match status" value="1"/>
</dbReference>
<organism evidence="7 8">
    <name type="scientific">Roseofilum reptotaenium AO1-A</name>
    <dbReference type="NCBI Taxonomy" id="1925591"/>
    <lineage>
        <taxon>Bacteria</taxon>
        <taxon>Bacillati</taxon>
        <taxon>Cyanobacteriota</taxon>
        <taxon>Cyanophyceae</taxon>
        <taxon>Desertifilales</taxon>
        <taxon>Desertifilaceae</taxon>
        <taxon>Roseofilum</taxon>
    </lineage>
</organism>
<feature type="domain" description="Response regulatory" evidence="5">
    <location>
        <begin position="37"/>
        <end position="154"/>
    </location>
</feature>
<gene>
    <name evidence="7" type="ORF">BI308_12795</name>
</gene>
<name>A0A1L9QRA5_9CYAN</name>
<accession>A0A1L9QRA5</accession>
<dbReference type="AlphaFoldDB" id="A0A1L9QRA5"/>
<dbReference type="Proteomes" id="UP000183940">
    <property type="component" value="Unassembled WGS sequence"/>
</dbReference>
<dbReference type="Gene3D" id="3.30.450.20">
    <property type="entry name" value="PAS domain"/>
    <property type="match status" value="1"/>
</dbReference>
<dbReference type="SMART" id="SM00448">
    <property type="entry name" value="REC"/>
    <property type="match status" value="1"/>
</dbReference>
<keyword evidence="8" id="KW-1185">Reference proteome</keyword>
<dbReference type="GO" id="GO:0016301">
    <property type="term" value="F:kinase activity"/>
    <property type="evidence" value="ECO:0007669"/>
    <property type="project" value="UniProtKB-KW"/>
</dbReference>
<dbReference type="SMART" id="SM00267">
    <property type="entry name" value="GGDEF"/>
    <property type="match status" value="1"/>
</dbReference>
<feature type="domain" description="Phytochrome chromophore attachment site" evidence="4">
    <location>
        <begin position="312"/>
        <end position="470"/>
    </location>
</feature>
<dbReference type="PROSITE" id="PS50887">
    <property type="entry name" value="GGDEF"/>
    <property type="match status" value="1"/>
</dbReference>
<dbReference type="InterPro" id="IPR043128">
    <property type="entry name" value="Rev_trsase/Diguanyl_cyclase"/>
</dbReference>
<reference evidence="7" key="1">
    <citation type="submission" date="2016-10" db="EMBL/GenBank/DDBJ databases">
        <title>CRISPR-Cas defence system in Roseofilum reptotaenium: evidence of a bacteriophage-cyanobacterium arms race in the coral black band disease.</title>
        <authorList>
            <person name="Buerger P."/>
            <person name="Wood-Charlson E.M."/>
            <person name="Weynberg K.D."/>
            <person name="Willis B."/>
            <person name="Van Oppen M.J."/>
        </authorList>
    </citation>
    <scope>NUCLEOTIDE SEQUENCE [LARGE SCALE GENOMIC DNA]</scope>
    <source>
        <strain evidence="7">AO1-A</strain>
    </source>
</reference>
<dbReference type="CDD" id="cd01949">
    <property type="entry name" value="GGDEF"/>
    <property type="match status" value="1"/>
</dbReference>
<comment type="caution">
    <text evidence="7">The sequence shown here is derived from an EMBL/GenBank/DDBJ whole genome shotgun (WGS) entry which is preliminary data.</text>
</comment>
<dbReference type="GO" id="GO:0043709">
    <property type="term" value="P:cell adhesion involved in single-species biofilm formation"/>
    <property type="evidence" value="ECO:0007669"/>
    <property type="project" value="TreeGrafter"/>
</dbReference>
<dbReference type="Gene3D" id="3.40.50.2300">
    <property type="match status" value="1"/>
</dbReference>
<dbReference type="CDD" id="cd00156">
    <property type="entry name" value="REC"/>
    <property type="match status" value="1"/>
</dbReference>
<dbReference type="Pfam" id="PF00072">
    <property type="entry name" value="Response_reg"/>
    <property type="match status" value="1"/>
</dbReference>
<dbReference type="PANTHER" id="PTHR45138">
    <property type="entry name" value="REGULATORY COMPONENTS OF SENSORY TRANSDUCTION SYSTEM"/>
    <property type="match status" value="1"/>
</dbReference>
<protein>
    <recommendedName>
        <fullName evidence="9">Diguanylate cyclase</fullName>
    </recommendedName>
</protein>
<dbReference type="PANTHER" id="PTHR45138:SF9">
    <property type="entry name" value="DIGUANYLATE CYCLASE DGCM-RELATED"/>
    <property type="match status" value="1"/>
</dbReference>
<feature type="modified residue" description="4-aspartylphosphate" evidence="3">
    <location>
        <position position="89"/>
    </location>
</feature>
<dbReference type="InterPro" id="IPR000014">
    <property type="entry name" value="PAS"/>
</dbReference>
<evidence type="ECO:0000259" key="5">
    <source>
        <dbReference type="PROSITE" id="PS50110"/>
    </source>
</evidence>
<evidence type="ECO:0000256" key="1">
    <source>
        <dbReference type="ARBA" id="ARBA00022679"/>
    </source>
</evidence>
<dbReference type="SMART" id="SM00091">
    <property type="entry name" value="PAS"/>
    <property type="match status" value="1"/>
</dbReference>
<dbReference type="PROSITE" id="PS50110">
    <property type="entry name" value="RESPONSE_REGULATORY"/>
    <property type="match status" value="1"/>
</dbReference>
<evidence type="ECO:0000313" key="8">
    <source>
        <dbReference type="Proteomes" id="UP000183940"/>
    </source>
</evidence>
<dbReference type="EMBL" id="MLAW01000020">
    <property type="protein sequence ID" value="OJJ25218.1"/>
    <property type="molecule type" value="Genomic_DNA"/>
</dbReference>
<dbReference type="STRING" id="1925591.BI308_12795"/>
<dbReference type="InterPro" id="IPR029016">
    <property type="entry name" value="GAF-like_dom_sf"/>
</dbReference>
<dbReference type="FunFam" id="3.30.70.270:FF:000001">
    <property type="entry name" value="Diguanylate cyclase domain protein"/>
    <property type="match status" value="1"/>
</dbReference>
<dbReference type="SUPFAM" id="SSF52172">
    <property type="entry name" value="CheY-like"/>
    <property type="match status" value="1"/>
</dbReference>
<dbReference type="InterPro" id="IPR000160">
    <property type="entry name" value="GGDEF_dom"/>
</dbReference>
<dbReference type="InterPro" id="IPR016132">
    <property type="entry name" value="Phyto_chromo_attachment"/>
</dbReference>
<dbReference type="NCBIfam" id="TIGR00254">
    <property type="entry name" value="GGDEF"/>
    <property type="match status" value="1"/>
</dbReference>
<dbReference type="InterPro" id="IPR029787">
    <property type="entry name" value="Nucleotide_cyclase"/>
</dbReference>
<dbReference type="InterPro" id="IPR035965">
    <property type="entry name" value="PAS-like_dom_sf"/>
</dbReference>
<dbReference type="InterPro" id="IPR050469">
    <property type="entry name" value="Diguanylate_Cyclase"/>
</dbReference>
<dbReference type="Gene3D" id="3.30.70.270">
    <property type="match status" value="1"/>
</dbReference>
<evidence type="ECO:0000259" key="6">
    <source>
        <dbReference type="PROSITE" id="PS50887"/>
    </source>
</evidence>
<feature type="domain" description="GGDEF" evidence="6">
    <location>
        <begin position="525"/>
        <end position="662"/>
    </location>
</feature>
<dbReference type="Gene3D" id="3.30.450.40">
    <property type="match status" value="2"/>
</dbReference>
<dbReference type="PROSITE" id="PS50046">
    <property type="entry name" value="PHYTOCHROME_2"/>
    <property type="match status" value="1"/>
</dbReference>
<dbReference type="Pfam" id="PF01590">
    <property type="entry name" value="GAF"/>
    <property type="match status" value="1"/>
</dbReference>
<keyword evidence="2" id="KW-0418">Kinase</keyword>
<dbReference type="Pfam" id="PF00990">
    <property type="entry name" value="GGDEF"/>
    <property type="match status" value="1"/>
</dbReference>
<evidence type="ECO:0000259" key="4">
    <source>
        <dbReference type="PROSITE" id="PS50046"/>
    </source>
</evidence>
<sequence>MQHQGRSKGISCIIVSQLAFCPEDSQGLSLVNQVILNVLLIEDNPTDVRLIETLLRRTQGCDYQIDHVETMTEAIEWVLKNSYAVILLDLSLPDIRGLETCQVMYQKAPHIPIIVLTGLEDEITAISALKVGAQDYIFKNELRPNMLARAIHYAIKRKETLEKLRQSEARYRGIIEDQTEFICRFLVDGTLTFINRSFSLFCHQSPDSLIGQCASYKLFAQDWPQLQTQLSQITPKSPTITLEFPILGHAPHLIWQSWTIRGIFTSQNTLVEYQAVGRDITHTKKAELILRKQAQQEKIFSIITQKIRQSLNLEEILKTTVQEVQQLLQVDRVLIYGLHPEPQLSVLMESVAPDCTSVLGEIIEEVNLEEILDWGSESELKLGVIEEILPPARSAFQEKLHQWQVKSQLVIQIKCFELLTPDQDVGIKLPEELRQKTPESLWGLLALQDCRSPRTWPEDQLELLRKITHQVAIAIRQGQLYQQLAQTNRVLQQMATLDGLTGIANRRCFDQYLAVEWRRLAREGTPLSVILCDVDYFKLYNDTYGHQAGDDCLRKVAQAIASSAQRPADLVARYGGEEFVVLLPNTPLDGALEVADKIQEEIQDREIEHLASPIRSNLTLSLGVACQTPRLDMEPYQLLINADEALYQSKAQGRNTIQTHGLSLDNHSRLV</sequence>
<keyword evidence="1" id="KW-0808">Transferase</keyword>
<dbReference type="CDD" id="cd00130">
    <property type="entry name" value="PAS"/>
    <property type="match status" value="1"/>
</dbReference>
<dbReference type="SUPFAM" id="SSF55785">
    <property type="entry name" value="PYP-like sensor domain (PAS domain)"/>
    <property type="match status" value="1"/>
</dbReference>
<dbReference type="NCBIfam" id="TIGR00229">
    <property type="entry name" value="sensory_box"/>
    <property type="match status" value="1"/>
</dbReference>
<dbReference type="SUPFAM" id="SSF55781">
    <property type="entry name" value="GAF domain-like"/>
    <property type="match status" value="1"/>
</dbReference>
<dbReference type="GO" id="GO:1902201">
    <property type="term" value="P:negative regulation of bacterial-type flagellum-dependent cell motility"/>
    <property type="evidence" value="ECO:0007669"/>
    <property type="project" value="TreeGrafter"/>
</dbReference>
<evidence type="ECO:0008006" key="9">
    <source>
        <dbReference type="Google" id="ProtNLM"/>
    </source>
</evidence>
<evidence type="ECO:0000256" key="2">
    <source>
        <dbReference type="ARBA" id="ARBA00022777"/>
    </source>
</evidence>
<keyword evidence="3" id="KW-0597">Phosphoprotein</keyword>
<evidence type="ECO:0000256" key="3">
    <source>
        <dbReference type="PROSITE-ProRule" id="PRU00169"/>
    </source>
</evidence>
<evidence type="ECO:0000313" key="7">
    <source>
        <dbReference type="EMBL" id="OJJ25218.1"/>
    </source>
</evidence>